<evidence type="ECO:0000313" key="8">
    <source>
        <dbReference type="Proteomes" id="UP000285301"/>
    </source>
</evidence>
<evidence type="ECO:0000313" key="6">
    <source>
        <dbReference type="EMBL" id="RWS12674.1"/>
    </source>
</evidence>
<sequence>MNEHSSRESSVLRTFSKLDVEDDEYEKAKCVNQQLLIYEKLLETRIKLQKLLTAVNRLPQPSVWKKFQLNCDQFNRAANEASEQLVTLLRTLIELSEHLRSQGNLPFDGVSCRTRVDIKDEDDENIDSDFDEVEEEEEEAAAEEEDEFCNEEEANDDEQSIDEEANEGVKSSEESAELNEEQDLKQRPQKRLKAAEIENHLRTQHERLKSVRNRVIDQWFEKTRYATTAGKVNKNSLDLFEQSTVKVIEHVLSNRERLIKRTQLKRSAYRILGTHDENEKAGDEVDEQQEHETNLDPEIFDDDDFYHQLLRELIDSKTSNANDPISLSRKWLQIQKTRSKLKRKVDTKASKGRKIKYDVHSKLINFMAPFDNCKYTDDAKNELFSSLFGKRKYTIENS</sequence>
<keyword evidence="8" id="KW-1185">Reference proteome</keyword>
<organism evidence="5 8">
    <name type="scientific">Dinothrombium tinctorium</name>
    <dbReference type="NCBI Taxonomy" id="1965070"/>
    <lineage>
        <taxon>Eukaryota</taxon>
        <taxon>Metazoa</taxon>
        <taxon>Ecdysozoa</taxon>
        <taxon>Arthropoda</taxon>
        <taxon>Chelicerata</taxon>
        <taxon>Arachnida</taxon>
        <taxon>Acari</taxon>
        <taxon>Acariformes</taxon>
        <taxon>Trombidiformes</taxon>
        <taxon>Prostigmata</taxon>
        <taxon>Anystina</taxon>
        <taxon>Parasitengona</taxon>
        <taxon>Trombidioidea</taxon>
        <taxon>Trombidiidae</taxon>
        <taxon>Dinothrombium</taxon>
    </lineage>
</organism>
<feature type="compositionally biased region" description="Acidic residues" evidence="2">
    <location>
        <begin position="119"/>
        <end position="166"/>
    </location>
</feature>
<reference evidence="5 8" key="1">
    <citation type="journal article" date="2018" name="Gigascience">
        <title>Genomes of trombidid mites reveal novel predicted allergens and laterally-transferred genes associated with secondary metabolism.</title>
        <authorList>
            <person name="Dong X."/>
            <person name="Chaisiri K."/>
            <person name="Xia D."/>
            <person name="Armstrong S.D."/>
            <person name="Fang Y."/>
            <person name="Donnelly M.J."/>
            <person name="Kadowaki T."/>
            <person name="McGarry J.W."/>
            <person name="Darby A.C."/>
            <person name="Makepeace B.L."/>
        </authorList>
    </citation>
    <scope>NUCLEOTIDE SEQUENCE [LARGE SCALE GENOMIC DNA]</scope>
    <source>
        <strain evidence="5">UoL-WK</strain>
    </source>
</reference>
<evidence type="ECO:0000256" key="2">
    <source>
        <dbReference type="SAM" id="MobiDB-lite"/>
    </source>
</evidence>
<dbReference type="Pfam" id="PF13339">
    <property type="entry name" value="AATF-Che1"/>
    <property type="match status" value="1"/>
</dbReference>
<evidence type="ECO:0000259" key="3">
    <source>
        <dbReference type="Pfam" id="PF08164"/>
    </source>
</evidence>
<feature type="domain" description="AATF leucine zipper-containing" evidence="4">
    <location>
        <begin position="25"/>
        <end position="222"/>
    </location>
</feature>
<dbReference type="EMBL" id="NCKU01000561">
    <property type="protein sequence ID" value="RWS15041.1"/>
    <property type="molecule type" value="Genomic_DNA"/>
</dbReference>
<dbReference type="OrthoDB" id="5783963at2759"/>
<dbReference type="STRING" id="1965070.A0A3S3S705"/>
<evidence type="ECO:0000313" key="7">
    <source>
        <dbReference type="EMBL" id="RWS15041.1"/>
    </source>
</evidence>
<dbReference type="Pfam" id="PF08164">
    <property type="entry name" value="TRAUB"/>
    <property type="match status" value="1"/>
</dbReference>
<evidence type="ECO:0000256" key="1">
    <source>
        <dbReference type="ARBA" id="ARBA00008966"/>
    </source>
</evidence>
<dbReference type="InterPro" id="IPR025160">
    <property type="entry name" value="AATF"/>
</dbReference>
<comment type="similarity">
    <text evidence="1">Belongs to the AATF family.</text>
</comment>
<feature type="region of interest" description="Disordered" evidence="2">
    <location>
        <begin position="116"/>
        <end position="190"/>
    </location>
</feature>
<proteinExistence type="inferred from homology"/>
<reference evidence="5" key="2">
    <citation type="submission" date="2018-11" db="EMBL/GenBank/DDBJ databases">
        <title>Trombidioid mite genomics.</title>
        <authorList>
            <person name="Dong X."/>
        </authorList>
    </citation>
    <scope>NUCLEOTIDE SEQUENCE</scope>
    <source>
        <strain evidence="5">UoL-WK</strain>
    </source>
</reference>
<dbReference type="GO" id="GO:0000462">
    <property type="term" value="P:maturation of SSU-rRNA from tricistronic rRNA transcript (SSU-rRNA, 5.8S rRNA, LSU-rRNA)"/>
    <property type="evidence" value="ECO:0007669"/>
    <property type="project" value="TreeGrafter"/>
</dbReference>
<comment type="caution">
    <text evidence="5">The sequence shown here is derived from an EMBL/GenBank/DDBJ whole genome shotgun (WGS) entry which is preliminary data.</text>
</comment>
<dbReference type="AlphaFoldDB" id="A0A3S3S705"/>
<evidence type="ECO:0000259" key="4">
    <source>
        <dbReference type="Pfam" id="PF13339"/>
    </source>
</evidence>
<dbReference type="PANTHER" id="PTHR15565:SF0">
    <property type="entry name" value="PROTEIN AATF"/>
    <property type="match status" value="1"/>
</dbReference>
<dbReference type="Proteomes" id="UP000285301">
    <property type="component" value="Unassembled WGS sequence"/>
</dbReference>
<protein>
    <submittedName>
        <fullName evidence="5">Protein AATF-like protein</fullName>
    </submittedName>
</protein>
<name>A0A3S3S705_9ACAR</name>
<dbReference type="PANTHER" id="PTHR15565">
    <property type="entry name" value="AATF PROTEIN APOPTOSIS ANTAGONIZING TRANSCRIPTION FACTOR"/>
    <property type="match status" value="1"/>
</dbReference>
<dbReference type="InterPro" id="IPR012617">
    <property type="entry name" value="AATF_C"/>
</dbReference>
<dbReference type="InterPro" id="IPR039223">
    <property type="entry name" value="AATF/Bfr2"/>
</dbReference>
<feature type="domain" description="Apoptosis-antagonizing transcription factor C-terminal" evidence="3">
    <location>
        <begin position="306"/>
        <end position="388"/>
    </location>
</feature>
<dbReference type="EMBL" id="NCKU01001231">
    <property type="protein sequence ID" value="RWS12674.1"/>
    <property type="molecule type" value="Genomic_DNA"/>
</dbReference>
<dbReference type="EMBL" id="NCKU01001752">
    <property type="protein sequence ID" value="RWS11348.1"/>
    <property type="molecule type" value="Genomic_DNA"/>
</dbReference>
<accession>A0A3S3S705</accession>
<dbReference type="GO" id="GO:0005730">
    <property type="term" value="C:nucleolus"/>
    <property type="evidence" value="ECO:0007669"/>
    <property type="project" value="TreeGrafter"/>
</dbReference>
<evidence type="ECO:0000313" key="5">
    <source>
        <dbReference type="EMBL" id="RWS11348.1"/>
    </source>
</evidence>
<gene>
    <name evidence="6" type="ORF">B4U79_03452</name>
    <name evidence="7" type="ORF">B4U79_05108</name>
    <name evidence="5" type="ORF">B4U79_15856</name>
</gene>